<dbReference type="RefSeq" id="WP_073344892.1">
    <property type="nucleotide sequence ID" value="NZ_FQVH01000026.1"/>
</dbReference>
<feature type="transmembrane region" description="Helical" evidence="6">
    <location>
        <begin position="39"/>
        <end position="57"/>
    </location>
</feature>
<keyword evidence="4 6" id="KW-1133">Transmembrane helix</keyword>
<keyword evidence="2" id="KW-0813">Transport</keyword>
<dbReference type="Pfam" id="PF01384">
    <property type="entry name" value="PHO4"/>
    <property type="match status" value="1"/>
</dbReference>
<dbReference type="InterPro" id="IPR001204">
    <property type="entry name" value="Phos_transporter"/>
</dbReference>
<dbReference type="EMBL" id="FQVH01000026">
    <property type="protein sequence ID" value="SHF50278.1"/>
    <property type="molecule type" value="Genomic_DNA"/>
</dbReference>
<keyword evidence="3 6" id="KW-0812">Transmembrane</keyword>
<evidence type="ECO:0000256" key="3">
    <source>
        <dbReference type="ARBA" id="ARBA00022692"/>
    </source>
</evidence>
<proteinExistence type="predicted"/>
<feature type="transmembrane region" description="Helical" evidence="6">
    <location>
        <begin position="78"/>
        <end position="100"/>
    </location>
</feature>
<accession>A0A1M5C687</accession>
<evidence type="ECO:0000256" key="1">
    <source>
        <dbReference type="ARBA" id="ARBA00004141"/>
    </source>
</evidence>
<sequence length="354" mass="37418">MLLAIALLISLFFAINIGASGTAASMGAAYGGGAIKTKWIALVLVGLSIILGAFTGGEEVVKTIGEGIIPSNLFDIKITIIILASACITLFIANILGIPLSTSEVTVGSVIGVGVAYQSLYIQKILFIMSIWLILPFAAFGIAYALGKMIPFLESKLYSFQKQNIVQKALALLLIVAGCYEAFSAGMNNVANAVGPLVATGLINTNKAIILGGIFVASGAVALGGKVLETNSKKITRLSLLQGCVVSFTSGTLVIIASIFGLPVPLTQATTMAIFGIGTSDRGINLWKSDIVKRILIIWIVSPVSSMVISFTLVNTMIEDNIYIVIIIIASFITSLGYIGLKNNYERYRQFSNF</sequence>
<dbReference type="OrthoDB" id="19855at2"/>
<evidence type="ECO:0000313" key="8">
    <source>
        <dbReference type="Proteomes" id="UP000184088"/>
    </source>
</evidence>
<feature type="transmembrane region" description="Helical" evidence="6">
    <location>
        <begin position="266"/>
        <end position="284"/>
    </location>
</feature>
<gene>
    <name evidence="7" type="ORF">SAMN02746089_02040</name>
</gene>
<feature type="transmembrane region" description="Helical" evidence="6">
    <location>
        <begin position="168"/>
        <end position="188"/>
    </location>
</feature>
<dbReference type="PANTHER" id="PTHR11101">
    <property type="entry name" value="PHOSPHATE TRANSPORTER"/>
    <property type="match status" value="1"/>
</dbReference>
<dbReference type="GO" id="GO:0035435">
    <property type="term" value="P:phosphate ion transmembrane transport"/>
    <property type="evidence" value="ECO:0007669"/>
    <property type="project" value="TreeGrafter"/>
</dbReference>
<evidence type="ECO:0000256" key="5">
    <source>
        <dbReference type="ARBA" id="ARBA00023136"/>
    </source>
</evidence>
<dbReference type="PANTHER" id="PTHR11101:SF80">
    <property type="entry name" value="PHOSPHATE TRANSPORTER"/>
    <property type="match status" value="1"/>
</dbReference>
<dbReference type="Proteomes" id="UP000184088">
    <property type="component" value="Unassembled WGS sequence"/>
</dbReference>
<organism evidence="7 8">
    <name type="scientific">Caldanaerobius fijiensis DSM 17918</name>
    <dbReference type="NCBI Taxonomy" id="1121256"/>
    <lineage>
        <taxon>Bacteria</taxon>
        <taxon>Bacillati</taxon>
        <taxon>Bacillota</taxon>
        <taxon>Clostridia</taxon>
        <taxon>Thermoanaerobacterales</taxon>
        <taxon>Thermoanaerobacteraceae</taxon>
        <taxon>Caldanaerobius</taxon>
    </lineage>
</organism>
<dbReference type="AlphaFoldDB" id="A0A1M5C687"/>
<dbReference type="STRING" id="1121256.SAMN02746089_02040"/>
<feature type="transmembrane region" description="Helical" evidence="6">
    <location>
        <begin position="296"/>
        <end position="316"/>
    </location>
</feature>
<reference evidence="7 8" key="1">
    <citation type="submission" date="2016-11" db="EMBL/GenBank/DDBJ databases">
        <authorList>
            <person name="Jaros S."/>
            <person name="Januszkiewicz K."/>
            <person name="Wedrychowicz H."/>
        </authorList>
    </citation>
    <scope>NUCLEOTIDE SEQUENCE [LARGE SCALE GENOMIC DNA]</scope>
    <source>
        <strain evidence="7 8">DSM 17918</strain>
    </source>
</reference>
<dbReference type="GO" id="GO:0005315">
    <property type="term" value="F:phosphate transmembrane transporter activity"/>
    <property type="evidence" value="ECO:0007669"/>
    <property type="project" value="InterPro"/>
</dbReference>
<evidence type="ECO:0000313" key="7">
    <source>
        <dbReference type="EMBL" id="SHF50278.1"/>
    </source>
</evidence>
<keyword evidence="8" id="KW-1185">Reference proteome</keyword>
<name>A0A1M5C687_9THEO</name>
<evidence type="ECO:0000256" key="2">
    <source>
        <dbReference type="ARBA" id="ARBA00022448"/>
    </source>
</evidence>
<evidence type="ECO:0000256" key="4">
    <source>
        <dbReference type="ARBA" id="ARBA00022989"/>
    </source>
</evidence>
<feature type="transmembrane region" description="Helical" evidence="6">
    <location>
        <begin position="120"/>
        <end position="147"/>
    </location>
</feature>
<evidence type="ECO:0000256" key="6">
    <source>
        <dbReference type="SAM" id="Phobius"/>
    </source>
</evidence>
<keyword evidence="5 6" id="KW-0472">Membrane</keyword>
<feature type="transmembrane region" description="Helical" evidence="6">
    <location>
        <begin position="322"/>
        <end position="341"/>
    </location>
</feature>
<feature type="transmembrane region" description="Helical" evidence="6">
    <location>
        <begin position="208"/>
        <end position="228"/>
    </location>
</feature>
<dbReference type="GO" id="GO:0016020">
    <property type="term" value="C:membrane"/>
    <property type="evidence" value="ECO:0007669"/>
    <property type="project" value="UniProtKB-SubCell"/>
</dbReference>
<comment type="subcellular location">
    <subcellularLocation>
        <location evidence="1">Membrane</location>
        <topology evidence="1">Multi-pass membrane protein</topology>
    </subcellularLocation>
</comment>
<feature type="transmembrane region" description="Helical" evidence="6">
    <location>
        <begin position="240"/>
        <end position="260"/>
    </location>
</feature>
<protein>
    <submittedName>
        <fullName evidence="7">Sulfate permease</fullName>
    </submittedName>
</protein>